<name>A0A7D5Z458_9HYPO</name>
<sequence length="58" mass="6670">MVNGYMLPIYAAEIVDEFIRADLEKCFEVCKKIQDPTPQQLENGTIRRPNPDTLMSLI</sequence>
<keyword evidence="2" id="KW-1185">Reference proteome</keyword>
<proteinExistence type="predicted"/>
<evidence type="ECO:0000313" key="2">
    <source>
        <dbReference type="Proteomes" id="UP000510686"/>
    </source>
</evidence>
<dbReference type="GeneID" id="90967436"/>
<accession>A0A7D5Z458</accession>
<dbReference type="RefSeq" id="XP_065986124.1">
    <property type="nucleotide sequence ID" value="XM_066129653.1"/>
</dbReference>
<dbReference type="EMBL" id="CP058932">
    <property type="protein sequence ID" value="QLI66308.1"/>
    <property type="molecule type" value="Genomic_DNA"/>
</dbReference>
<reference evidence="1 2" key="1">
    <citation type="submission" date="2020-07" db="EMBL/GenBank/DDBJ databases">
        <title>Telomere length de novo assembly of all 7 chromosomes of the fungus, Metarhizium brunneum, using a novel assembly pipeline.</title>
        <authorList>
            <person name="Saud z."/>
            <person name="Kortsinoglou A."/>
            <person name="Kouvelis V.N."/>
            <person name="Butt T.M."/>
        </authorList>
    </citation>
    <scope>NUCLEOTIDE SEQUENCE [LARGE SCALE GENOMIC DNA]</scope>
    <source>
        <strain evidence="1 2">4556</strain>
    </source>
</reference>
<dbReference type="AlphaFoldDB" id="A0A7D5Z458"/>
<organism evidence="1 2">
    <name type="scientific">Metarhizium brunneum</name>
    <dbReference type="NCBI Taxonomy" id="500148"/>
    <lineage>
        <taxon>Eukaryota</taxon>
        <taxon>Fungi</taxon>
        <taxon>Dikarya</taxon>
        <taxon>Ascomycota</taxon>
        <taxon>Pezizomycotina</taxon>
        <taxon>Sordariomycetes</taxon>
        <taxon>Hypocreomycetidae</taxon>
        <taxon>Hypocreales</taxon>
        <taxon>Clavicipitaceae</taxon>
        <taxon>Metarhizium</taxon>
    </lineage>
</organism>
<dbReference type="KEGG" id="mbrn:90967436"/>
<protein>
    <submittedName>
        <fullName evidence="1">Uncharacterized protein</fullName>
    </submittedName>
</protein>
<gene>
    <name evidence="1" type="ORF">G6M90_00g008640</name>
</gene>
<dbReference type="Proteomes" id="UP000510686">
    <property type="component" value="Chromosome 1"/>
</dbReference>
<evidence type="ECO:0000313" key="1">
    <source>
        <dbReference type="EMBL" id="QLI66308.1"/>
    </source>
</evidence>
<dbReference type="OrthoDB" id="3350591at2759"/>